<evidence type="ECO:0000313" key="13">
    <source>
        <dbReference type="Proteomes" id="UP000001940"/>
    </source>
</evidence>
<dbReference type="PIR" id="H89251">
    <property type="entry name" value="H89251"/>
</dbReference>
<evidence type="ECO:0000313" key="14">
    <source>
        <dbReference type="WormBase" id="ZC455.6a"/>
    </source>
</evidence>
<dbReference type="eggNOG" id="KOG1192">
    <property type="taxonomic scope" value="Eukaryota"/>
</dbReference>
<evidence type="ECO:0000256" key="1">
    <source>
        <dbReference type="ARBA" id="ARBA00004167"/>
    </source>
</evidence>
<dbReference type="OrthoDB" id="5835829at2759"/>
<dbReference type="GeneID" id="179753"/>
<dbReference type="InterPro" id="IPR050271">
    <property type="entry name" value="UDP-glycosyltransferase"/>
</dbReference>
<keyword evidence="3 10" id="KW-0328">Glycosyltransferase</keyword>
<keyword evidence="7 11" id="KW-1133">Transmembrane helix</keyword>
<evidence type="ECO:0000256" key="2">
    <source>
        <dbReference type="ARBA" id="ARBA00009995"/>
    </source>
</evidence>
<dbReference type="PROSITE" id="PS00375">
    <property type="entry name" value="UDPGT"/>
    <property type="match status" value="1"/>
</dbReference>
<dbReference type="WormBase" id="ZC455.6a">
    <property type="protein sequence ID" value="CE24705"/>
    <property type="gene ID" value="WBGene00013906"/>
    <property type="gene designation" value="ugt-5"/>
</dbReference>
<evidence type="ECO:0000313" key="12">
    <source>
        <dbReference type="EMBL" id="CAA99957.2"/>
    </source>
</evidence>
<evidence type="ECO:0000256" key="3">
    <source>
        <dbReference type="ARBA" id="ARBA00022676"/>
    </source>
</evidence>
<keyword evidence="6 11" id="KW-0732">Signal</keyword>
<dbReference type="SMR" id="Q23336"/>
<keyword evidence="5 11" id="KW-0812">Transmembrane</keyword>
<dbReference type="Proteomes" id="UP000001940">
    <property type="component" value="Chromosome V"/>
</dbReference>
<keyword evidence="15" id="KW-1267">Proteomics identification</keyword>
<evidence type="ECO:0000256" key="9">
    <source>
        <dbReference type="ARBA" id="ARBA00047475"/>
    </source>
</evidence>
<evidence type="ECO:0007829" key="15">
    <source>
        <dbReference type="PeptideAtlas" id="Q23336"/>
    </source>
</evidence>
<keyword evidence="13" id="KW-1185">Reference proteome</keyword>
<proteinExistence type="evidence at protein level"/>
<gene>
    <name evidence="12 14" type="primary">ugt-5</name>
    <name evidence="12" type="ORF">CELE_ZC455.6</name>
    <name evidence="14" type="ORF">ZC455.6</name>
</gene>
<dbReference type="UCSC" id="ZC455.6a">
    <property type="organism name" value="c. elegans"/>
</dbReference>
<evidence type="ECO:0000256" key="10">
    <source>
        <dbReference type="RuleBase" id="RU003718"/>
    </source>
</evidence>
<dbReference type="PANTHER" id="PTHR48043">
    <property type="entry name" value="EG:EG0003.4 PROTEIN-RELATED"/>
    <property type="match status" value="1"/>
</dbReference>
<dbReference type="PANTHER" id="PTHR48043:SF40">
    <property type="entry name" value="UDP-GLUCURONOSYLTRANSFERASE"/>
    <property type="match status" value="1"/>
</dbReference>
<evidence type="ECO:0000256" key="6">
    <source>
        <dbReference type="ARBA" id="ARBA00022729"/>
    </source>
</evidence>
<dbReference type="CAZy" id="GT1">
    <property type="family name" value="Glycosyltransferase Family 1"/>
</dbReference>
<dbReference type="ExpressionAtlas" id="Q23336">
    <property type="expression patterns" value="baseline and differential"/>
</dbReference>
<dbReference type="CTD" id="179753"/>
<organism evidence="12 13">
    <name type="scientific">Caenorhabditis elegans</name>
    <dbReference type="NCBI Taxonomy" id="6239"/>
    <lineage>
        <taxon>Eukaryota</taxon>
        <taxon>Metazoa</taxon>
        <taxon>Ecdysozoa</taxon>
        <taxon>Nematoda</taxon>
        <taxon>Chromadorea</taxon>
        <taxon>Rhabditida</taxon>
        <taxon>Rhabditina</taxon>
        <taxon>Rhabditomorpha</taxon>
        <taxon>Rhabditoidea</taxon>
        <taxon>Rhabditidae</taxon>
        <taxon>Peloderinae</taxon>
        <taxon>Caenorhabditis</taxon>
    </lineage>
</organism>
<dbReference type="FunCoup" id="Q23336">
    <property type="interactions" value="32"/>
</dbReference>
<name>Q23336_CAEEL</name>
<reference evidence="12 13" key="1">
    <citation type="journal article" date="1998" name="Science">
        <title>Genome sequence of the nematode C. elegans: a platform for investigating biology.</title>
        <authorList>
            <consortium name="The C. elegans sequencing consortium"/>
            <person name="Sulson J.E."/>
            <person name="Waterston R."/>
        </authorList>
    </citation>
    <scope>NUCLEOTIDE SEQUENCE [LARGE SCALE GENOMIC DNA]</scope>
    <source>
        <strain evidence="12 13">Bristol N2</strain>
    </source>
</reference>
<dbReference type="AlphaFoldDB" id="Q23336"/>
<evidence type="ECO:0000256" key="5">
    <source>
        <dbReference type="ARBA" id="ARBA00022692"/>
    </source>
</evidence>
<dbReference type="PeptideAtlas" id="Q23336"/>
<dbReference type="EMBL" id="BX284605">
    <property type="protein sequence ID" value="CAA99957.2"/>
    <property type="molecule type" value="Genomic_DNA"/>
</dbReference>
<dbReference type="EC" id="2.4.1.17" evidence="11"/>
<comment type="catalytic activity">
    <reaction evidence="9 11">
        <text>glucuronate acceptor + UDP-alpha-D-glucuronate = acceptor beta-D-glucuronoside + UDP + H(+)</text>
        <dbReference type="Rhea" id="RHEA:21032"/>
        <dbReference type="ChEBI" id="CHEBI:15378"/>
        <dbReference type="ChEBI" id="CHEBI:58052"/>
        <dbReference type="ChEBI" id="CHEBI:58223"/>
        <dbReference type="ChEBI" id="CHEBI:132367"/>
        <dbReference type="ChEBI" id="CHEBI:132368"/>
        <dbReference type="EC" id="2.4.1.17"/>
    </reaction>
</comment>
<feature type="chain" id="PRO_5005142862" description="UDP-glucuronosyltransferase" evidence="11">
    <location>
        <begin position="21"/>
        <end position="534"/>
    </location>
</feature>
<evidence type="ECO:0000256" key="8">
    <source>
        <dbReference type="ARBA" id="ARBA00023136"/>
    </source>
</evidence>
<dbReference type="AGR" id="WB:WBGene00013906"/>
<protein>
    <recommendedName>
        <fullName evidence="11">UDP-glucuronosyltransferase</fullName>
        <ecNumber evidence="11">2.4.1.17</ecNumber>
    </recommendedName>
</protein>
<dbReference type="InterPro" id="IPR035595">
    <property type="entry name" value="UDP_glycos_trans_CS"/>
</dbReference>
<dbReference type="OMA" id="HMCRRMF"/>
<feature type="transmembrane region" description="Helical" evidence="11">
    <location>
        <begin position="500"/>
        <end position="522"/>
    </location>
</feature>
<dbReference type="PhylomeDB" id="Q23336"/>
<keyword evidence="4 10" id="KW-0808">Transferase</keyword>
<comment type="similarity">
    <text evidence="2 10">Belongs to the UDP-glycosyltransferase family.</text>
</comment>
<accession>Q23336</accession>
<dbReference type="Gene3D" id="3.40.50.2000">
    <property type="entry name" value="Glycogen Phosphorylase B"/>
    <property type="match status" value="2"/>
</dbReference>
<dbReference type="PIR" id="T27588">
    <property type="entry name" value="T27588"/>
</dbReference>
<feature type="signal peptide" evidence="11">
    <location>
        <begin position="1"/>
        <end position="20"/>
    </location>
</feature>
<dbReference type="GO" id="GO:0008194">
    <property type="term" value="F:UDP-glycosyltransferase activity"/>
    <property type="evidence" value="ECO:0000318"/>
    <property type="project" value="GO_Central"/>
</dbReference>
<dbReference type="RefSeq" id="NP_506200.1">
    <property type="nucleotide sequence ID" value="NM_073799.5"/>
</dbReference>
<keyword evidence="8 11" id="KW-0472">Membrane</keyword>
<dbReference type="InterPro" id="IPR002213">
    <property type="entry name" value="UDP_glucos_trans"/>
</dbReference>
<comment type="subcellular location">
    <subcellularLocation>
        <location evidence="1 11">Membrane</location>
        <topology evidence="1 11">Single-pass membrane protein</topology>
    </subcellularLocation>
</comment>
<dbReference type="Pfam" id="PF00201">
    <property type="entry name" value="UDPGT"/>
    <property type="match status" value="1"/>
</dbReference>
<dbReference type="SUPFAM" id="SSF53756">
    <property type="entry name" value="UDP-Glycosyltransferase/glycogen phosphorylase"/>
    <property type="match status" value="1"/>
</dbReference>
<evidence type="ECO:0000256" key="4">
    <source>
        <dbReference type="ARBA" id="ARBA00022679"/>
    </source>
</evidence>
<dbReference type="FunFam" id="3.40.50.2000:FF:000228">
    <property type="entry name" value="UDP-GlucuronosylTransferase"/>
    <property type="match status" value="1"/>
</dbReference>
<dbReference type="FunFam" id="3.40.50.2000:FF:000038">
    <property type="entry name" value="UDP-GlucuronosylTransferase"/>
    <property type="match status" value="1"/>
</dbReference>
<evidence type="ECO:0000256" key="11">
    <source>
        <dbReference type="RuleBase" id="RU362059"/>
    </source>
</evidence>
<sequence length="534" mass="61593">MNIHHVFLIFVLLFIKNVASYNFLVISPVYGFSHMKSMAIIANQLADAGHQVTYFQPFVVELFKDHDLIKNPNIEIMNYFHDEEGKKNIPGHSVLSDAWTSYKYQSDVGQKIFAPRILHQSFQEMCRHMFEDEALHRQLKDKKFDVVLSETFDFCGLYLADYLEMPAIISVFTGNRLNAITNALGEPSFLHYLPSPSSSFNANMSLYDRFNNFWHKILSSSTFGELFDRQYADVYRLTNGKARHWKQILNDVTYHFSNSNPYLDFVIPTIAKVIPIGGYTMDYKQVPPVSKDLDTILNLRSSTVFISYGTMISAKYMPDEYKQSMIDFFKDNKNVTFLWKYEEPEEKFIKENIPDNVHLSTWFPQQSLLADKRVKLFITHGGLGSTMELAYSAKPAIVTPLFADQPSNAQMLERHGSVEVLSKHDIPNWKKQSDLLKTMLADKKYQEAATRLADILNNQPISPRELMLKHAENAARFGKIPSLTPFAKDMGFIEFYNIDLIIYSVSFTLFAIYVTIEIFGIVKNCCKTRKLKNE</sequence>
<dbReference type="STRING" id="6239.ZC455.6a.1"/>
<dbReference type="CDD" id="cd03784">
    <property type="entry name" value="GT1_Gtf-like"/>
    <property type="match status" value="1"/>
</dbReference>
<dbReference type="PaxDb" id="6239-ZC455.6a"/>
<dbReference type="GO" id="GO:0015020">
    <property type="term" value="F:glucuronosyltransferase activity"/>
    <property type="evidence" value="ECO:0007669"/>
    <property type="project" value="UniProtKB-EC"/>
</dbReference>
<dbReference type="InParanoid" id="Q23336"/>
<evidence type="ECO:0000256" key="7">
    <source>
        <dbReference type="ARBA" id="ARBA00022989"/>
    </source>
</evidence>
<dbReference type="GO" id="GO:0016020">
    <property type="term" value="C:membrane"/>
    <property type="evidence" value="ECO:0007669"/>
    <property type="project" value="UniProtKB-SubCell"/>
</dbReference>
<dbReference type="Bgee" id="WBGene00013906">
    <property type="expression patterns" value="Expressed in embryo and 3 other cell types or tissues"/>
</dbReference>
<dbReference type="HOGENOM" id="CLU_012949_1_4_1"/>